<feature type="domain" description="DUF8050" evidence="3">
    <location>
        <begin position="53"/>
        <end position="193"/>
    </location>
</feature>
<organism evidence="4 5">
    <name type="scientific">Halobellus litoreus</name>
    <dbReference type="NCBI Taxonomy" id="755310"/>
    <lineage>
        <taxon>Archaea</taxon>
        <taxon>Methanobacteriati</taxon>
        <taxon>Methanobacteriota</taxon>
        <taxon>Stenosarchaea group</taxon>
        <taxon>Halobacteria</taxon>
        <taxon>Halobacteriales</taxon>
        <taxon>Haloferacaceae</taxon>
        <taxon>Halobellus</taxon>
    </lineage>
</organism>
<sequence>MSSPGSDAGGDVGADGRDARGDDAGTDESGTPGAADTDARVEARFARVAPGAHSTVGTVLLLLALLFVPWSVQVFSGRDATFVFAWGLLNTNPPSVTTLYEFLFVYTRGLPEYILAWPLSTVLYGGALVSAVSGWLVGWEDPRVTGGLLAVAAVAQLQLAWGFSLQPTRTAWPVGALALLSVAWWCYWPAVRASFDPED</sequence>
<keyword evidence="2" id="KW-0472">Membrane</keyword>
<dbReference type="AlphaFoldDB" id="A0ABD6DT68"/>
<evidence type="ECO:0000313" key="4">
    <source>
        <dbReference type="EMBL" id="MFD1684772.1"/>
    </source>
</evidence>
<proteinExistence type="predicted"/>
<evidence type="ECO:0000256" key="1">
    <source>
        <dbReference type="SAM" id="MobiDB-lite"/>
    </source>
</evidence>
<reference evidence="4 5" key="1">
    <citation type="journal article" date="2019" name="Int. J. Syst. Evol. Microbiol.">
        <title>The Global Catalogue of Microorganisms (GCM) 10K type strain sequencing project: providing services to taxonomists for standard genome sequencing and annotation.</title>
        <authorList>
            <consortium name="The Broad Institute Genomics Platform"/>
            <consortium name="The Broad Institute Genome Sequencing Center for Infectious Disease"/>
            <person name="Wu L."/>
            <person name="Ma J."/>
        </authorList>
    </citation>
    <scope>NUCLEOTIDE SEQUENCE [LARGE SCALE GENOMIC DNA]</scope>
    <source>
        <strain evidence="4 5">CGMCC 1.10387</strain>
    </source>
</reference>
<name>A0ABD6DT68_9EURY</name>
<comment type="caution">
    <text evidence="4">The sequence shown here is derived from an EMBL/GenBank/DDBJ whole genome shotgun (WGS) entry which is preliminary data.</text>
</comment>
<dbReference type="Pfam" id="PF26224">
    <property type="entry name" value="DUF8050"/>
    <property type="match status" value="1"/>
</dbReference>
<dbReference type="InterPro" id="IPR058363">
    <property type="entry name" value="DUF8050"/>
</dbReference>
<dbReference type="Proteomes" id="UP001597092">
    <property type="component" value="Unassembled WGS sequence"/>
</dbReference>
<feature type="transmembrane region" description="Helical" evidence="2">
    <location>
        <begin position="114"/>
        <end position="137"/>
    </location>
</feature>
<feature type="region of interest" description="Disordered" evidence="1">
    <location>
        <begin position="1"/>
        <end position="36"/>
    </location>
</feature>
<dbReference type="InterPro" id="IPR026436">
    <property type="entry name" value="CHP04206"/>
</dbReference>
<feature type="transmembrane region" description="Helical" evidence="2">
    <location>
        <begin position="170"/>
        <end position="188"/>
    </location>
</feature>
<keyword evidence="2" id="KW-1133">Transmembrane helix</keyword>
<evidence type="ECO:0000256" key="2">
    <source>
        <dbReference type="SAM" id="Phobius"/>
    </source>
</evidence>
<feature type="transmembrane region" description="Helical" evidence="2">
    <location>
        <begin position="144"/>
        <end position="164"/>
    </location>
</feature>
<dbReference type="EMBL" id="JBHUDP010000001">
    <property type="protein sequence ID" value="MFD1684772.1"/>
    <property type="molecule type" value="Genomic_DNA"/>
</dbReference>
<evidence type="ECO:0000259" key="3">
    <source>
        <dbReference type="Pfam" id="PF26224"/>
    </source>
</evidence>
<keyword evidence="5" id="KW-1185">Reference proteome</keyword>
<keyword evidence="2" id="KW-0812">Transmembrane</keyword>
<protein>
    <submittedName>
        <fullName evidence="4">TIGR04206 family protein</fullName>
    </submittedName>
</protein>
<evidence type="ECO:0000313" key="5">
    <source>
        <dbReference type="Proteomes" id="UP001597092"/>
    </source>
</evidence>
<gene>
    <name evidence="4" type="ORF">ACFSAS_04000</name>
</gene>
<feature type="compositionally biased region" description="Basic and acidic residues" evidence="1">
    <location>
        <begin position="14"/>
        <end position="23"/>
    </location>
</feature>
<feature type="transmembrane region" description="Helical" evidence="2">
    <location>
        <begin position="54"/>
        <end position="72"/>
    </location>
</feature>
<dbReference type="NCBIfam" id="TIGR04206">
    <property type="entry name" value="near_ArtA"/>
    <property type="match status" value="1"/>
</dbReference>
<dbReference type="RefSeq" id="WP_345780192.1">
    <property type="nucleotide sequence ID" value="NZ_JANHAW010000002.1"/>
</dbReference>
<accession>A0ABD6DT68</accession>